<keyword evidence="1" id="KW-0472">Membrane</keyword>
<feature type="transmembrane region" description="Helical" evidence="1">
    <location>
        <begin position="157"/>
        <end position="176"/>
    </location>
</feature>
<keyword evidence="3" id="KW-1185">Reference proteome</keyword>
<organism evidence="2 3">
    <name type="scientific">[Empedobacter] haloabium</name>
    <dbReference type="NCBI Taxonomy" id="592317"/>
    <lineage>
        <taxon>Bacteria</taxon>
        <taxon>Pseudomonadati</taxon>
        <taxon>Pseudomonadota</taxon>
        <taxon>Betaproteobacteria</taxon>
        <taxon>Burkholderiales</taxon>
        <taxon>Oxalobacteraceae</taxon>
        <taxon>Telluria group</taxon>
        <taxon>Telluria group incertae sedis</taxon>
    </lineage>
</organism>
<gene>
    <name evidence="2" type="ORF">E7V67_026070</name>
</gene>
<sequence length="240" mass="25411">MNLFGAGVAWALADDLVTPAAQVAIGRSALWGGAVLTVCQAALCLLRPGRLAHALLLRAGIALSLVWFFVCAILPLWWMDEVDQPVQWFVLLSLAAAGGAGAAVGACRFQASWLASGRAALARHYDRERGLLDWDALIRQLARRTGAGAPSVDRTRAAVIAAAIVFMLVAPGYVFGAAAAAVIVWGGLIAAGLGWSTALIGATLAQAAALRRLERHDGVRLAAYPEEMPRKRARQGQRRR</sequence>
<feature type="transmembrane region" description="Helical" evidence="1">
    <location>
        <begin position="29"/>
        <end position="46"/>
    </location>
</feature>
<evidence type="ECO:0000313" key="3">
    <source>
        <dbReference type="Proteomes" id="UP000321323"/>
    </source>
</evidence>
<feature type="transmembrane region" description="Helical" evidence="1">
    <location>
        <begin position="85"/>
        <end position="109"/>
    </location>
</feature>
<proteinExistence type="predicted"/>
<feature type="transmembrane region" description="Helical" evidence="1">
    <location>
        <begin position="55"/>
        <end position="79"/>
    </location>
</feature>
<accession>A0ABZ1ULT3</accession>
<evidence type="ECO:0000256" key="1">
    <source>
        <dbReference type="SAM" id="Phobius"/>
    </source>
</evidence>
<keyword evidence="1" id="KW-0812">Transmembrane</keyword>
<evidence type="ECO:0000313" key="2">
    <source>
        <dbReference type="EMBL" id="WUR13113.1"/>
    </source>
</evidence>
<name>A0ABZ1ULT3_9BURK</name>
<dbReference type="Proteomes" id="UP000321323">
    <property type="component" value="Chromosome"/>
</dbReference>
<keyword evidence="1" id="KW-1133">Transmembrane helix</keyword>
<dbReference type="EMBL" id="CP136508">
    <property type="protein sequence ID" value="WUR13113.1"/>
    <property type="molecule type" value="Genomic_DNA"/>
</dbReference>
<protein>
    <submittedName>
        <fullName evidence="2">Uncharacterized protein</fullName>
    </submittedName>
</protein>
<reference evidence="2 3" key="1">
    <citation type="journal article" date="2019" name="Int. J. Syst. Evol. Microbiol.">
        <title>The Draft Whole-Genome Sequence of the Antibiotic Producer Empedobacter haloabium ATCC 31962 Provides Indications for Its Taxonomic Reclassification.</title>
        <authorList>
            <person name="Miess H."/>
            <person name="Arlt P."/>
            <person name="Apel A.K."/>
            <person name="Weber T."/>
            <person name="Nieselt K."/>
            <person name="Hanssen F."/>
            <person name="Czemmel S."/>
            <person name="Nahnsen S."/>
            <person name="Gross H."/>
        </authorList>
    </citation>
    <scope>NUCLEOTIDE SEQUENCE [LARGE SCALE GENOMIC DNA]</scope>
    <source>
        <strain evidence="2 3">ATCC 31962</strain>
    </source>
</reference>
<feature type="transmembrane region" description="Helical" evidence="1">
    <location>
        <begin position="182"/>
        <end position="205"/>
    </location>
</feature>